<dbReference type="FunFam" id="3.90.550.10:FF:000029">
    <property type="entry name" value="Polypeptide N-acetylgalactosaminyltransferase"/>
    <property type="match status" value="1"/>
</dbReference>
<comment type="function">
    <text evidence="19">Catalyzes the initial reaction in O-linked oligosaccharide biosynthesis, the transfer of an N-acetyl-D-galactosamine residue to a serine or threonine residue on the protein receptor. Has activity toward Muc5Ac and EA2 peptide substrates.</text>
</comment>
<keyword evidence="12 20" id="KW-0333">Golgi apparatus</keyword>
<comment type="catalytic activity">
    <reaction evidence="18">
        <text>L-seryl-[protein] + UDP-N-acetyl-alpha-D-galactosamine = a 3-O-[N-acetyl-alpha-D-galactosaminyl]-L-seryl-[protein] + UDP + H(+)</text>
        <dbReference type="Rhea" id="RHEA:23956"/>
        <dbReference type="Rhea" id="RHEA-COMP:9863"/>
        <dbReference type="Rhea" id="RHEA-COMP:12788"/>
        <dbReference type="ChEBI" id="CHEBI:15378"/>
        <dbReference type="ChEBI" id="CHEBI:29999"/>
        <dbReference type="ChEBI" id="CHEBI:53604"/>
        <dbReference type="ChEBI" id="CHEBI:58223"/>
        <dbReference type="ChEBI" id="CHEBI:67138"/>
        <dbReference type="EC" id="2.4.1.41"/>
    </reaction>
</comment>
<gene>
    <name evidence="22" type="ORF">SMAX5B_016774</name>
</gene>
<dbReference type="SUPFAM" id="SSF50370">
    <property type="entry name" value="Ricin B-like lectins"/>
    <property type="match status" value="1"/>
</dbReference>
<keyword evidence="14 20" id="KW-1015">Disulfide bond</keyword>
<dbReference type="SUPFAM" id="SSF53448">
    <property type="entry name" value="Nucleotide-diphospho-sugar transferases"/>
    <property type="match status" value="1"/>
</dbReference>
<keyword evidence="23" id="KW-1185">Reference proteome</keyword>
<dbReference type="UniPathway" id="UPA00378"/>
<keyword evidence="7" id="KW-0812">Transmembrane</keyword>
<dbReference type="FunFam" id="2.80.10.50:FF:000011">
    <property type="entry name" value="Polypeptide N-acetylgalactosaminyltransferase"/>
    <property type="match status" value="1"/>
</dbReference>
<dbReference type="InterPro" id="IPR000772">
    <property type="entry name" value="Ricin_B_lectin"/>
</dbReference>
<keyword evidence="16 20" id="KW-0464">Manganese</keyword>
<evidence type="ECO:0000256" key="18">
    <source>
        <dbReference type="ARBA" id="ARBA00052209"/>
    </source>
</evidence>
<evidence type="ECO:0000256" key="4">
    <source>
        <dbReference type="ARBA" id="ARBA00005680"/>
    </source>
</evidence>
<dbReference type="PANTHER" id="PTHR11675">
    <property type="entry name" value="N-ACETYLGALACTOSAMINYLTRANSFERASE"/>
    <property type="match status" value="1"/>
</dbReference>
<evidence type="ECO:0000256" key="1">
    <source>
        <dbReference type="ARBA" id="ARBA00001936"/>
    </source>
</evidence>
<dbReference type="PROSITE" id="PS50231">
    <property type="entry name" value="RICIN_B_LECTIN"/>
    <property type="match status" value="1"/>
</dbReference>
<comment type="similarity">
    <text evidence="4 20">Belongs to the glycosyltransferase 2 family. GalNAc-T subfamily.</text>
</comment>
<dbReference type="InterPro" id="IPR045885">
    <property type="entry name" value="GalNAc-T"/>
</dbReference>
<dbReference type="Gene3D" id="2.80.10.50">
    <property type="match status" value="1"/>
</dbReference>
<feature type="domain" description="Ricin B lectin" evidence="21">
    <location>
        <begin position="454"/>
        <end position="584"/>
    </location>
</feature>
<accession>A0A2U9B6H2</accession>
<keyword evidence="13" id="KW-0472">Membrane</keyword>
<evidence type="ECO:0000313" key="22">
    <source>
        <dbReference type="EMBL" id="AWO99562.1"/>
    </source>
</evidence>
<dbReference type="GO" id="GO:0004653">
    <property type="term" value="F:polypeptide N-acetylgalactosaminyltransferase activity"/>
    <property type="evidence" value="ECO:0007669"/>
    <property type="project" value="UniProtKB-EC"/>
</dbReference>
<dbReference type="CDD" id="cd02510">
    <property type="entry name" value="pp-GalNAc-T"/>
    <property type="match status" value="1"/>
</dbReference>
<evidence type="ECO:0000256" key="20">
    <source>
        <dbReference type="RuleBase" id="RU361242"/>
    </source>
</evidence>
<dbReference type="GO" id="GO:0030246">
    <property type="term" value="F:carbohydrate binding"/>
    <property type="evidence" value="ECO:0007669"/>
    <property type="project" value="UniProtKB-KW"/>
</dbReference>
<keyword evidence="9 20" id="KW-0430">Lectin</keyword>
<comment type="pathway">
    <text evidence="3 20">Protein modification; protein glycosylation.</text>
</comment>
<dbReference type="AlphaFoldDB" id="A0A2U9B6H2"/>
<dbReference type="Gene3D" id="3.90.550.10">
    <property type="entry name" value="Spore Coat Polysaccharide Biosynthesis Protein SpsA, Chain A"/>
    <property type="match status" value="1"/>
</dbReference>
<evidence type="ECO:0000256" key="14">
    <source>
        <dbReference type="ARBA" id="ARBA00023157"/>
    </source>
</evidence>
<dbReference type="GO" id="GO:0000139">
    <property type="term" value="C:Golgi membrane"/>
    <property type="evidence" value="ECO:0007669"/>
    <property type="project" value="UniProtKB-SubCell"/>
</dbReference>
<dbReference type="Pfam" id="PF00652">
    <property type="entry name" value="Ricin_B_lectin"/>
    <property type="match status" value="1"/>
</dbReference>
<comment type="catalytic activity">
    <reaction evidence="17">
        <text>L-threonyl-[protein] + UDP-N-acetyl-alpha-D-galactosamine = a 3-O-[N-acetyl-alpha-D-galactosaminyl]-L-threonyl-[protein] + UDP + H(+)</text>
        <dbReference type="Rhea" id="RHEA:52424"/>
        <dbReference type="Rhea" id="RHEA-COMP:11060"/>
        <dbReference type="Rhea" id="RHEA-COMP:11689"/>
        <dbReference type="ChEBI" id="CHEBI:15378"/>
        <dbReference type="ChEBI" id="CHEBI:30013"/>
        <dbReference type="ChEBI" id="CHEBI:58223"/>
        <dbReference type="ChEBI" id="CHEBI:67138"/>
        <dbReference type="ChEBI" id="CHEBI:87075"/>
        <dbReference type="EC" id="2.4.1.41"/>
    </reaction>
</comment>
<dbReference type="InterPro" id="IPR035992">
    <property type="entry name" value="Ricin_B-like_lectins"/>
</dbReference>
<evidence type="ECO:0000256" key="16">
    <source>
        <dbReference type="ARBA" id="ARBA00023211"/>
    </source>
</evidence>
<evidence type="ECO:0000256" key="6">
    <source>
        <dbReference type="ARBA" id="ARBA00022679"/>
    </source>
</evidence>
<proteinExistence type="inferred from homology"/>
<evidence type="ECO:0000256" key="3">
    <source>
        <dbReference type="ARBA" id="ARBA00004922"/>
    </source>
</evidence>
<keyword evidence="6 20" id="KW-0808">Transferase</keyword>
<name>A0A2U9B6H2_SCOMX</name>
<evidence type="ECO:0000256" key="2">
    <source>
        <dbReference type="ARBA" id="ARBA00004323"/>
    </source>
</evidence>
<keyword evidence="5 20" id="KW-0328">Glycosyltransferase</keyword>
<evidence type="ECO:0000256" key="11">
    <source>
        <dbReference type="ARBA" id="ARBA00022989"/>
    </source>
</evidence>
<dbReference type="GO" id="GO:0046872">
    <property type="term" value="F:metal ion binding"/>
    <property type="evidence" value="ECO:0007669"/>
    <property type="project" value="UniProtKB-KW"/>
</dbReference>
<dbReference type="EMBL" id="CP026246">
    <property type="protein sequence ID" value="AWO99562.1"/>
    <property type="molecule type" value="Genomic_DNA"/>
</dbReference>
<comment type="subcellular location">
    <subcellularLocation>
        <location evidence="2 20">Golgi apparatus membrane</location>
        <topology evidence="2 20">Single-pass type II membrane protein</topology>
    </subcellularLocation>
</comment>
<dbReference type="Pfam" id="PF00535">
    <property type="entry name" value="Glycos_transf_2"/>
    <property type="match status" value="1"/>
</dbReference>
<dbReference type="InterPro" id="IPR001173">
    <property type="entry name" value="Glyco_trans_2-like"/>
</dbReference>
<evidence type="ECO:0000256" key="13">
    <source>
        <dbReference type="ARBA" id="ARBA00023136"/>
    </source>
</evidence>
<dbReference type="Proteomes" id="UP000246464">
    <property type="component" value="Chromosome 4"/>
</dbReference>
<evidence type="ECO:0000256" key="8">
    <source>
        <dbReference type="ARBA" id="ARBA00022723"/>
    </source>
</evidence>
<dbReference type="GO" id="GO:0006493">
    <property type="term" value="P:protein O-linked glycosylation"/>
    <property type="evidence" value="ECO:0007669"/>
    <property type="project" value="TreeGrafter"/>
</dbReference>
<evidence type="ECO:0000256" key="17">
    <source>
        <dbReference type="ARBA" id="ARBA00050905"/>
    </source>
</evidence>
<keyword evidence="15" id="KW-0325">Glycoprotein</keyword>
<evidence type="ECO:0000256" key="7">
    <source>
        <dbReference type="ARBA" id="ARBA00022692"/>
    </source>
</evidence>
<evidence type="ECO:0000256" key="19">
    <source>
        <dbReference type="ARBA" id="ARBA00056323"/>
    </source>
</evidence>
<dbReference type="EC" id="2.4.1.-" evidence="20"/>
<dbReference type="SMART" id="SM00458">
    <property type="entry name" value="RICIN"/>
    <property type="match status" value="1"/>
</dbReference>
<dbReference type="InterPro" id="IPR029044">
    <property type="entry name" value="Nucleotide-diphossugar_trans"/>
</dbReference>
<reference evidence="22 23" key="1">
    <citation type="submission" date="2017-12" db="EMBL/GenBank/DDBJ databases">
        <title>Integrating genomic resources of turbot (Scophthalmus maximus) in depth evaluation of genetic and physical mapping variation across individuals.</title>
        <authorList>
            <person name="Martinez P."/>
        </authorList>
    </citation>
    <scope>NUCLEOTIDE SEQUENCE [LARGE SCALE GENOMIC DNA]</scope>
</reference>
<evidence type="ECO:0000256" key="15">
    <source>
        <dbReference type="ARBA" id="ARBA00023180"/>
    </source>
</evidence>
<evidence type="ECO:0000256" key="9">
    <source>
        <dbReference type="ARBA" id="ARBA00022734"/>
    </source>
</evidence>
<sequence length="599" mass="68435">MADDRAALRPVFCVLTSRGRLYVLQERPRHHSPLTNQMDTPALPPGGSAPVRMMLNTDIDRLTHTHTLSPSAREHDMIPMISCSAGVASLAVVASLKVKLSSSETRSLVFASSFYQKRANRTLMSVTLCRQKLYAEKLPNTSVIIPFHNEGWSSLLRTVHSIFNRSPPQLIAEVILVDDFSDKEHLKVALEEYMVRMPKVRILRTKKREGLIRTRLLGAAAAKGEVITFLDSHCEANVNWLPPLLDRIAQNRKTIVCPMIDVIDHDNFGYETQAGDAMRGAFDWEMYYKRIPIPTELQKHDHSEPFESPVMAGGLFAVDRKWFWELGGYDTGLEIWGGEQYEISFKVWMCGGRMEDIPCSRVGHIYRKYVPYKVPGGVSLARNLKRVAEVWMDEYAEYVYQRRPEYRHLSAGDMTAQKELRSRLNCKNFKWFMSEVAWDLPKHYPPVEPPAAAWGEIRNVGSSMCLESKHFVSGSPIRLESCVKGRGEVSWSHGQVFTFGWREDVRVGDPMHTKKVCFDAISHNSPVTLYDCHGMKGNQLWRYRKDQSLYHLVSNSCVDSSASERRVFMNTCDPASSSQRWMFERTNATVLENFNQDNN</sequence>
<protein>
    <recommendedName>
        <fullName evidence="20">Polypeptide N-acetylgalactosaminyltransferase</fullName>
        <ecNumber evidence="20">2.4.1.-</ecNumber>
    </recommendedName>
    <alternativeName>
        <fullName evidence="20">Protein-UDP acetylgalactosaminyltransferase</fullName>
    </alternativeName>
</protein>
<evidence type="ECO:0000313" key="23">
    <source>
        <dbReference type="Proteomes" id="UP000246464"/>
    </source>
</evidence>
<keyword evidence="10" id="KW-0735">Signal-anchor</keyword>
<evidence type="ECO:0000256" key="10">
    <source>
        <dbReference type="ARBA" id="ARBA00022968"/>
    </source>
</evidence>
<evidence type="ECO:0000259" key="21">
    <source>
        <dbReference type="SMART" id="SM00458"/>
    </source>
</evidence>
<evidence type="ECO:0000256" key="5">
    <source>
        <dbReference type="ARBA" id="ARBA00022676"/>
    </source>
</evidence>
<keyword evidence="11" id="KW-1133">Transmembrane helix</keyword>
<dbReference type="PANTHER" id="PTHR11675:SF41">
    <property type="entry name" value="POLYPEPTIDE N-ACETYLGALACTOSAMINYLTRANSFERASE 10"/>
    <property type="match status" value="1"/>
</dbReference>
<evidence type="ECO:0000256" key="12">
    <source>
        <dbReference type="ARBA" id="ARBA00023034"/>
    </source>
</evidence>
<organism evidence="22 23">
    <name type="scientific">Scophthalmus maximus</name>
    <name type="common">Turbot</name>
    <name type="synonym">Psetta maxima</name>
    <dbReference type="NCBI Taxonomy" id="52904"/>
    <lineage>
        <taxon>Eukaryota</taxon>
        <taxon>Metazoa</taxon>
        <taxon>Chordata</taxon>
        <taxon>Craniata</taxon>
        <taxon>Vertebrata</taxon>
        <taxon>Euteleostomi</taxon>
        <taxon>Actinopterygii</taxon>
        <taxon>Neopterygii</taxon>
        <taxon>Teleostei</taxon>
        <taxon>Neoteleostei</taxon>
        <taxon>Acanthomorphata</taxon>
        <taxon>Carangaria</taxon>
        <taxon>Pleuronectiformes</taxon>
        <taxon>Pleuronectoidei</taxon>
        <taxon>Scophthalmidae</taxon>
        <taxon>Scophthalmus</taxon>
    </lineage>
</organism>
<keyword evidence="8" id="KW-0479">Metal-binding</keyword>
<dbReference type="STRING" id="52904.ENSSMAP00000016852"/>
<comment type="cofactor">
    <cofactor evidence="1 20">
        <name>Mn(2+)</name>
        <dbReference type="ChEBI" id="CHEBI:29035"/>
    </cofactor>
</comment>